<reference evidence="3" key="1">
    <citation type="journal article" date="2019" name="Int. J. Syst. Evol. Microbiol.">
        <title>The Global Catalogue of Microorganisms (GCM) 10K type strain sequencing project: providing services to taxonomists for standard genome sequencing and annotation.</title>
        <authorList>
            <consortium name="The Broad Institute Genomics Platform"/>
            <consortium name="The Broad Institute Genome Sequencing Center for Infectious Disease"/>
            <person name="Wu L."/>
            <person name="Ma J."/>
        </authorList>
    </citation>
    <scope>NUCLEOTIDE SEQUENCE [LARGE SCALE GENOMIC DNA]</scope>
    <source>
        <strain evidence="3">NBRC 108725</strain>
    </source>
</reference>
<feature type="region of interest" description="Disordered" evidence="1">
    <location>
        <begin position="1"/>
        <end position="21"/>
    </location>
</feature>
<gene>
    <name evidence="2" type="ORF">GCM10025866_26920</name>
</gene>
<feature type="compositionally biased region" description="Acidic residues" evidence="1">
    <location>
        <begin position="451"/>
        <end position="460"/>
    </location>
</feature>
<evidence type="ECO:0000313" key="2">
    <source>
        <dbReference type="EMBL" id="BDZ46783.1"/>
    </source>
</evidence>
<accession>A0ABN6XP98</accession>
<feature type="compositionally biased region" description="Pro residues" evidence="1">
    <location>
        <begin position="359"/>
        <end position="381"/>
    </location>
</feature>
<evidence type="ECO:0000256" key="1">
    <source>
        <dbReference type="SAM" id="MobiDB-lite"/>
    </source>
</evidence>
<proteinExistence type="predicted"/>
<feature type="region of interest" description="Disordered" evidence="1">
    <location>
        <begin position="57"/>
        <end position="416"/>
    </location>
</feature>
<protein>
    <recommendedName>
        <fullName evidence="4">Meckel syndrome type 1 protein</fullName>
    </recommendedName>
</protein>
<feature type="compositionally biased region" description="Low complexity" evidence="1">
    <location>
        <begin position="466"/>
        <end position="478"/>
    </location>
</feature>
<feature type="compositionally biased region" description="Polar residues" evidence="1">
    <location>
        <begin position="160"/>
        <end position="173"/>
    </location>
</feature>
<dbReference type="PRINTS" id="PR01217">
    <property type="entry name" value="PRICHEXTENSN"/>
</dbReference>
<dbReference type="EMBL" id="AP027731">
    <property type="protein sequence ID" value="BDZ46783.1"/>
    <property type="molecule type" value="Genomic_DNA"/>
</dbReference>
<feature type="compositionally biased region" description="Pro residues" evidence="1">
    <location>
        <begin position="394"/>
        <end position="410"/>
    </location>
</feature>
<feature type="region of interest" description="Disordered" evidence="1">
    <location>
        <begin position="434"/>
        <end position="499"/>
    </location>
</feature>
<evidence type="ECO:0000313" key="3">
    <source>
        <dbReference type="Proteomes" id="UP001321498"/>
    </source>
</evidence>
<evidence type="ECO:0008006" key="4">
    <source>
        <dbReference type="Google" id="ProtNLM"/>
    </source>
</evidence>
<keyword evidence="3" id="KW-1185">Reference proteome</keyword>
<feature type="compositionally biased region" description="Basic and acidic residues" evidence="1">
    <location>
        <begin position="440"/>
        <end position="450"/>
    </location>
</feature>
<feature type="compositionally biased region" description="Pro residues" evidence="1">
    <location>
        <begin position="254"/>
        <end position="263"/>
    </location>
</feature>
<name>A0ABN6XP98_9MICO</name>
<organism evidence="2 3">
    <name type="scientific">Naasia aerilata</name>
    <dbReference type="NCBI Taxonomy" id="1162966"/>
    <lineage>
        <taxon>Bacteria</taxon>
        <taxon>Bacillati</taxon>
        <taxon>Actinomycetota</taxon>
        <taxon>Actinomycetes</taxon>
        <taxon>Micrococcales</taxon>
        <taxon>Microbacteriaceae</taxon>
        <taxon>Naasia</taxon>
    </lineage>
</organism>
<feature type="compositionally biased region" description="Low complexity" evidence="1">
    <location>
        <begin position="57"/>
        <end position="121"/>
    </location>
</feature>
<dbReference type="RefSeq" id="WP_286276783.1">
    <property type="nucleotide sequence ID" value="NZ_AP027731.1"/>
</dbReference>
<feature type="compositionally biased region" description="Low complexity" evidence="1">
    <location>
        <begin position="231"/>
        <end position="253"/>
    </location>
</feature>
<sequence>MSEARKDPAAAPEADAVSGDSVIHDDDELAAALQAQLERFAPSGSIPVITPQRAAQYRAGAARVTPPAATPTPAGAAAAPAAAPAAATPAAVPAAPAAVPLVPSVSRPAAAPVQRPAAPSSNGTGASVPESPSGAAPASRSFGDAGERLPSVHRPPLPQPSSYVPTTVPTDTGSMRRPQWPTFAQADTGSHAAVSPGPGATGPDRPNSGSAPAGRHTGGGARVPLRTEPIPVQKDPAPVQPAAVAPAPATSAPSAPPEPPRIPPQESARSAEPPVSRRDLRFSSPVPHFDPPSLPVHVAPPAELTAAPPPEPARTPVPRGAAPDPLEELERLQPQLAQVRLDPQTFAEWEQSLRRIADAPPPELPPIAPSAPSRAPAPDPVAPEREAVGFGLPSAPPPVQTGPGDPPPLFPVAAPGAGVAAPVPAALPLGDVPSLPVAHDAGDDVVHAELMDEDDDEGEVPPEWSPPAEEAPAGVPAVQAHAGPVPATGATALASPGAP</sequence>
<dbReference type="Proteomes" id="UP001321498">
    <property type="component" value="Chromosome"/>
</dbReference>